<dbReference type="InterPro" id="IPR015915">
    <property type="entry name" value="Kelch-typ_b-propeller"/>
</dbReference>
<dbReference type="InterPro" id="IPR036047">
    <property type="entry name" value="F-box-like_dom_sf"/>
</dbReference>
<protein>
    <recommendedName>
        <fullName evidence="5">F-box domain-containing protein</fullName>
    </recommendedName>
</protein>
<keyword evidence="4" id="KW-1185">Reference proteome</keyword>
<sequence length="363" mass="42529">MDKKLEEPKIERPLWSTLPVDMLISILESLRYADQIRFRAVCKGWRSDTYGFKRENKLPWLMTWKWPREEDGSFASLRNEEDGSITTWYNLYNPIRKQKTIVESTQAAIFVGSEFCDAKDGWVLFSKREDLNTGKTTSFFFYNPFTTKIIKLARSYLKVKAASFTTTPDSPDCLIFTYSKFSRTTSSVGTYSPHRKTWKRIYFAGYHGSIQSLIYIEGVFYCAFSRNVMGSFNLATKEWKTYGYPMRICRGPYNKYLIDFDGMLLLAYYPYHNGDRCSLYLFDDFNWCETENLDNGLLLASYKNAVLIPVSEETSDLRNQVHMVVIFGCSCQKLYGWVGIDRLYNKIWIFLPSNKIIVSFFFF</sequence>
<dbReference type="Pfam" id="PF03478">
    <property type="entry name" value="Beta-prop_KIB1-4"/>
    <property type="match status" value="1"/>
</dbReference>
<dbReference type="SUPFAM" id="SSF117281">
    <property type="entry name" value="Kelch motif"/>
    <property type="match status" value="1"/>
</dbReference>
<dbReference type="Gene3D" id="1.20.1280.50">
    <property type="match status" value="1"/>
</dbReference>
<dbReference type="InterPro" id="IPR050796">
    <property type="entry name" value="SCF_F-box_component"/>
</dbReference>
<feature type="domain" description="F-box" evidence="1">
    <location>
        <begin position="15"/>
        <end position="47"/>
    </location>
</feature>
<evidence type="ECO:0000313" key="4">
    <source>
        <dbReference type="Proteomes" id="UP001064489"/>
    </source>
</evidence>
<dbReference type="Proteomes" id="UP001064489">
    <property type="component" value="Chromosome 3"/>
</dbReference>
<dbReference type="InterPro" id="IPR001810">
    <property type="entry name" value="F-box_dom"/>
</dbReference>
<evidence type="ECO:0008006" key="5">
    <source>
        <dbReference type="Google" id="ProtNLM"/>
    </source>
</evidence>
<evidence type="ECO:0000313" key="3">
    <source>
        <dbReference type="EMBL" id="KAI9187497.1"/>
    </source>
</evidence>
<evidence type="ECO:0000259" key="2">
    <source>
        <dbReference type="Pfam" id="PF03478"/>
    </source>
</evidence>
<proteinExistence type="predicted"/>
<comment type="caution">
    <text evidence="3">The sequence shown here is derived from an EMBL/GenBank/DDBJ whole genome shotgun (WGS) entry which is preliminary data.</text>
</comment>
<feature type="domain" description="KIB1-4 beta-propeller" evidence="2">
    <location>
        <begin position="104"/>
        <end position="313"/>
    </location>
</feature>
<dbReference type="Pfam" id="PF00646">
    <property type="entry name" value="F-box"/>
    <property type="match status" value="1"/>
</dbReference>
<accession>A0AAD5J8I6</accession>
<reference evidence="3" key="2">
    <citation type="submission" date="2023-02" db="EMBL/GenBank/DDBJ databases">
        <authorList>
            <person name="Swenson N.G."/>
            <person name="Wegrzyn J.L."/>
            <person name="Mcevoy S.L."/>
        </authorList>
    </citation>
    <scope>NUCLEOTIDE SEQUENCE</scope>
    <source>
        <strain evidence="3">91603</strain>
        <tissue evidence="3">Leaf</tissue>
    </source>
</reference>
<dbReference type="PANTHER" id="PTHR31672">
    <property type="entry name" value="BNACNNG10540D PROTEIN"/>
    <property type="match status" value="1"/>
</dbReference>
<dbReference type="InterPro" id="IPR005174">
    <property type="entry name" value="KIB1-4_b-propeller"/>
</dbReference>
<dbReference type="EMBL" id="JAJSOW010000100">
    <property type="protein sequence ID" value="KAI9187497.1"/>
    <property type="molecule type" value="Genomic_DNA"/>
</dbReference>
<organism evidence="3 4">
    <name type="scientific">Acer negundo</name>
    <name type="common">Box elder</name>
    <dbReference type="NCBI Taxonomy" id="4023"/>
    <lineage>
        <taxon>Eukaryota</taxon>
        <taxon>Viridiplantae</taxon>
        <taxon>Streptophyta</taxon>
        <taxon>Embryophyta</taxon>
        <taxon>Tracheophyta</taxon>
        <taxon>Spermatophyta</taxon>
        <taxon>Magnoliopsida</taxon>
        <taxon>eudicotyledons</taxon>
        <taxon>Gunneridae</taxon>
        <taxon>Pentapetalae</taxon>
        <taxon>rosids</taxon>
        <taxon>malvids</taxon>
        <taxon>Sapindales</taxon>
        <taxon>Sapindaceae</taxon>
        <taxon>Hippocastanoideae</taxon>
        <taxon>Acereae</taxon>
        <taxon>Acer</taxon>
    </lineage>
</organism>
<reference evidence="3" key="1">
    <citation type="journal article" date="2022" name="Plant J.">
        <title>Strategies of tolerance reflected in two North American maple genomes.</title>
        <authorList>
            <person name="McEvoy S.L."/>
            <person name="Sezen U.U."/>
            <person name="Trouern-Trend A."/>
            <person name="McMahon S.M."/>
            <person name="Schaberg P.G."/>
            <person name="Yang J."/>
            <person name="Wegrzyn J.L."/>
            <person name="Swenson N.G."/>
        </authorList>
    </citation>
    <scope>NUCLEOTIDE SEQUENCE</scope>
    <source>
        <strain evidence="3">91603</strain>
    </source>
</reference>
<dbReference type="SUPFAM" id="SSF81383">
    <property type="entry name" value="F-box domain"/>
    <property type="match status" value="1"/>
</dbReference>
<name>A0AAD5J8I6_ACENE</name>
<gene>
    <name evidence="3" type="ORF">LWI28_028819</name>
</gene>
<dbReference type="AlphaFoldDB" id="A0AAD5J8I6"/>
<evidence type="ECO:0000259" key="1">
    <source>
        <dbReference type="Pfam" id="PF00646"/>
    </source>
</evidence>